<dbReference type="Gene3D" id="3.30.70.1290">
    <property type="entry name" value="Transposase IS200-like"/>
    <property type="match status" value="1"/>
</dbReference>
<dbReference type="AlphaFoldDB" id="A0A0F9CQ81"/>
<evidence type="ECO:0000313" key="2">
    <source>
        <dbReference type="EMBL" id="KKL51319.1"/>
    </source>
</evidence>
<dbReference type="InterPro" id="IPR002686">
    <property type="entry name" value="Transposase_17"/>
</dbReference>
<reference evidence="2" key="1">
    <citation type="journal article" date="2015" name="Nature">
        <title>Complex archaea that bridge the gap between prokaryotes and eukaryotes.</title>
        <authorList>
            <person name="Spang A."/>
            <person name="Saw J.H."/>
            <person name="Jorgensen S.L."/>
            <person name="Zaremba-Niedzwiedzka K."/>
            <person name="Martijn J."/>
            <person name="Lind A.E."/>
            <person name="van Eijk R."/>
            <person name="Schleper C."/>
            <person name="Guy L."/>
            <person name="Ettema T.J."/>
        </authorList>
    </citation>
    <scope>NUCLEOTIDE SEQUENCE</scope>
</reference>
<organism evidence="2">
    <name type="scientific">marine sediment metagenome</name>
    <dbReference type="NCBI Taxonomy" id="412755"/>
    <lineage>
        <taxon>unclassified sequences</taxon>
        <taxon>metagenomes</taxon>
        <taxon>ecological metagenomes</taxon>
    </lineage>
</organism>
<comment type="caution">
    <text evidence="2">The sequence shown here is derived from an EMBL/GenBank/DDBJ whole genome shotgun (WGS) entry which is preliminary data.</text>
</comment>
<dbReference type="InterPro" id="IPR036515">
    <property type="entry name" value="Transposase_17_sf"/>
</dbReference>
<dbReference type="Pfam" id="PF01797">
    <property type="entry name" value="Y1_Tnp"/>
    <property type="match status" value="1"/>
</dbReference>
<dbReference type="GO" id="GO:0003677">
    <property type="term" value="F:DNA binding"/>
    <property type="evidence" value="ECO:0007669"/>
    <property type="project" value="InterPro"/>
</dbReference>
<gene>
    <name evidence="2" type="ORF">LCGC14_2296650</name>
</gene>
<dbReference type="GO" id="GO:0006313">
    <property type="term" value="P:DNA transposition"/>
    <property type="evidence" value="ECO:0007669"/>
    <property type="project" value="InterPro"/>
</dbReference>
<evidence type="ECO:0000259" key="1">
    <source>
        <dbReference type="SMART" id="SM01321"/>
    </source>
</evidence>
<dbReference type="PANTHER" id="PTHR33360:SF2">
    <property type="entry name" value="TRANSPOSASE FOR INSERTION SEQUENCE ELEMENT IS200"/>
    <property type="match status" value="1"/>
</dbReference>
<sequence length="149" mass="18011">MSELRRTRHAVYELKYHFVWVPKYRRKVLNREIKEKLKEIFLQIAEEYDFEIIEQRVMSDHVHLFLSPPPSCSPSRLGNIIKSISRNEIFREFPNFARRCWSKKLWADGYFVRAVGDKVTADEIQKYVRYQTKAEQSIQLELFPERTVK</sequence>
<feature type="domain" description="Transposase IS200-like" evidence="1">
    <location>
        <begin position="11"/>
        <end position="131"/>
    </location>
</feature>
<dbReference type="PANTHER" id="PTHR33360">
    <property type="entry name" value="TRANSPOSASE FOR INSERTION SEQUENCE ELEMENT IS200"/>
    <property type="match status" value="1"/>
</dbReference>
<name>A0A0F9CQ81_9ZZZZ</name>
<dbReference type="SMART" id="SM01321">
    <property type="entry name" value="Y1_Tnp"/>
    <property type="match status" value="1"/>
</dbReference>
<dbReference type="NCBIfam" id="NF033573">
    <property type="entry name" value="transpos_IS200"/>
    <property type="match status" value="1"/>
</dbReference>
<proteinExistence type="predicted"/>
<dbReference type="GO" id="GO:0004803">
    <property type="term" value="F:transposase activity"/>
    <property type="evidence" value="ECO:0007669"/>
    <property type="project" value="InterPro"/>
</dbReference>
<protein>
    <recommendedName>
        <fullName evidence="1">Transposase IS200-like domain-containing protein</fullName>
    </recommendedName>
</protein>
<dbReference type="EMBL" id="LAZR01032293">
    <property type="protein sequence ID" value="KKL51319.1"/>
    <property type="molecule type" value="Genomic_DNA"/>
</dbReference>
<accession>A0A0F9CQ81</accession>
<dbReference type="SUPFAM" id="SSF143422">
    <property type="entry name" value="Transposase IS200-like"/>
    <property type="match status" value="1"/>
</dbReference>